<name>A0A512N506_9HYPH</name>
<keyword evidence="3" id="KW-0804">Transcription</keyword>
<dbReference type="InterPro" id="IPR008920">
    <property type="entry name" value="TF_FadR/GntR_C"/>
</dbReference>
<dbReference type="PANTHER" id="PTHR43537:SF5">
    <property type="entry name" value="UXU OPERON TRANSCRIPTIONAL REGULATOR"/>
    <property type="match status" value="1"/>
</dbReference>
<protein>
    <recommendedName>
        <fullName evidence="4">GntR C-terminal domain-containing protein</fullName>
    </recommendedName>
</protein>
<evidence type="ECO:0000313" key="6">
    <source>
        <dbReference type="Proteomes" id="UP000321058"/>
    </source>
</evidence>
<feature type="domain" description="GntR C-terminal" evidence="4">
    <location>
        <begin position="42"/>
        <end position="162"/>
    </location>
</feature>
<keyword evidence="1" id="KW-0805">Transcription regulation</keyword>
<evidence type="ECO:0000259" key="4">
    <source>
        <dbReference type="SMART" id="SM00895"/>
    </source>
</evidence>
<dbReference type="EMBL" id="BKAJ01000021">
    <property type="protein sequence ID" value="GEP54080.1"/>
    <property type="molecule type" value="Genomic_DNA"/>
</dbReference>
<evidence type="ECO:0000256" key="1">
    <source>
        <dbReference type="ARBA" id="ARBA00023015"/>
    </source>
</evidence>
<dbReference type="SMART" id="SM00895">
    <property type="entry name" value="FCD"/>
    <property type="match status" value="1"/>
</dbReference>
<dbReference type="GO" id="GO:0003677">
    <property type="term" value="F:DNA binding"/>
    <property type="evidence" value="ECO:0007669"/>
    <property type="project" value="UniProtKB-KW"/>
</dbReference>
<dbReference type="Gene3D" id="1.20.120.530">
    <property type="entry name" value="GntR ligand-binding domain-like"/>
    <property type="match status" value="1"/>
</dbReference>
<dbReference type="Proteomes" id="UP000321058">
    <property type="component" value="Unassembled WGS sequence"/>
</dbReference>
<dbReference type="AlphaFoldDB" id="A0A512N506"/>
<sequence>MREALVSLQALGLVTSQSGKGSFVASRRVRAPLLLGKFSPCHLNEVRGYLEIPSARLAAERRNDEQVGRLAGLLARMEDCDDAEERNRYDAEFHISIAEAAGNPILVRLVEDLRKILEEHGRAAAAPNRRSRAAAEHRKIYEAIVRRDVEGAALAMANHLEAADRSFATLERDASVPRKQPA</sequence>
<dbReference type="Pfam" id="PF07729">
    <property type="entry name" value="FCD"/>
    <property type="match status" value="1"/>
</dbReference>
<organism evidence="5 6">
    <name type="scientific">Reyranella soli</name>
    <dbReference type="NCBI Taxonomy" id="1230389"/>
    <lineage>
        <taxon>Bacteria</taxon>
        <taxon>Pseudomonadati</taxon>
        <taxon>Pseudomonadota</taxon>
        <taxon>Alphaproteobacteria</taxon>
        <taxon>Hyphomicrobiales</taxon>
        <taxon>Reyranellaceae</taxon>
        <taxon>Reyranella</taxon>
    </lineage>
</organism>
<keyword evidence="2" id="KW-0238">DNA-binding</keyword>
<keyword evidence="6" id="KW-1185">Reference proteome</keyword>
<dbReference type="InterPro" id="IPR011711">
    <property type="entry name" value="GntR_C"/>
</dbReference>
<comment type="caution">
    <text evidence="5">The sequence shown here is derived from an EMBL/GenBank/DDBJ whole genome shotgun (WGS) entry which is preliminary data.</text>
</comment>
<proteinExistence type="predicted"/>
<evidence type="ECO:0000256" key="2">
    <source>
        <dbReference type="ARBA" id="ARBA00023125"/>
    </source>
</evidence>
<reference evidence="5 6" key="1">
    <citation type="submission" date="2019-07" db="EMBL/GenBank/DDBJ databases">
        <title>Whole genome shotgun sequence of Reyranella soli NBRC 108950.</title>
        <authorList>
            <person name="Hosoyama A."/>
            <person name="Uohara A."/>
            <person name="Ohji S."/>
            <person name="Ichikawa N."/>
        </authorList>
    </citation>
    <scope>NUCLEOTIDE SEQUENCE [LARGE SCALE GENOMIC DNA]</scope>
    <source>
        <strain evidence="5 6">NBRC 108950</strain>
    </source>
</reference>
<evidence type="ECO:0000256" key="3">
    <source>
        <dbReference type="ARBA" id="ARBA00023163"/>
    </source>
</evidence>
<dbReference type="PANTHER" id="PTHR43537">
    <property type="entry name" value="TRANSCRIPTIONAL REGULATOR, GNTR FAMILY"/>
    <property type="match status" value="1"/>
</dbReference>
<accession>A0A512N506</accession>
<gene>
    <name evidence="5" type="ORF">RSO01_12460</name>
</gene>
<dbReference type="SUPFAM" id="SSF48008">
    <property type="entry name" value="GntR ligand-binding domain-like"/>
    <property type="match status" value="1"/>
</dbReference>
<evidence type="ECO:0000313" key="5">
    <source>
        <dbReference type="EMBL" id="GEP54080.1"/>
    </source>
</evidence>